<evidence type="ECO:0000313" key="2">
    <source>
        <dbReference type="Proteomes" id="UP000752696"/>
    </source>
</evidence>
<gene>
    <name evidence="1" type="ORF">MHI_LOCUS690230</name>
</gene>
<feature type="non-terminal residue" evidence="1">
    <location>
        <position position="1"/>
    </location>
</feature>
<dbReference type="EMBL" id="CAJDYZ010009597">
    <property type="protein sequence ID" value="CAD1476818.1"/>
    <property type="molecule type" value="Genomic_DNA"/>
</dbReference>
<accession>A0A6V7HAD0</accession>
<organism evidence="1 2">
    <name type="scientific">Heterotrigona itama</name>
    <dbReference type="NCBI Taxonomy" id="395501"/>
    <lineage>
        <taxon>Eukaryota</taxon>
        <taxon>Metazoa</taxon>
        <taxon>Ecdysozoa</taxon>
        <taxon>Arthropoda</taxon>
        <taxon>Hexapoda</taxon>
        <taxon>Insecta</taxon>
        <taxon>Pterygota</taxon>
        <taxon>Neoptera</taxon>
        <taxon>Endopterygota</taxon>
        <taxon>Hymenoptera</taxon>
        <taxon>Apocrita</taxon>
        <taxon>Aculeata</taxon>
        <taxon>Apoidea</taxon>
        <taxon>Anthophila</taxon>
        <taxon>Apidae</taxon>
        <taxon>Heterotrigona</taxon>
    </lineage>
</organism>
<protein>
    <submittedName>
        <fullName evidence="1">Uncharacterized protein</fullName>
    </submittedName>
</protein>
<keyword evidence="2" id="KW-1185">Reference proteome</keyword>
<proteinExistence type="predicted"/>
<comment type="caution">
    <text evidence="1">The sequence shown here is derived from an EMBL/GenBank/DDBJ whole genome shotgun (WGS) entry which is preliminary data.</text>
</comment>
<sequence>FSMEKRAKRIPEITGFTGKIHVNKAWHKWLEANRNEYSRGT</sequence>
<dbReference type="Proteomes" id="UP000752696">
    <property type="component" value="Unassembled WGS sequence"/>
</dbReference>
<dbReference type="AlphaFoldDB" id="A0A6V7HAD0"/>
<name>A0A6V7HAD0_9HYME</name>
<reference evidence="1" key="1">
    <citation type="submission" date="2020-07" db="EMBL/GenBank/DDBJ databases">
        <authorList>
            <person name="Nazaruddin N."/>
        </authorList>
    </citation>
    <scope>NUCLEOTIDE SEQUENCE</scope>
</reference>
<evidence type="ECO:0000313" key="1">
    <source>
        <dbReference type="EMBL" id="CAD1476818.1"/>
    </source>
</evidence>